<organism evidence="2">
    <name type="scientific">Anguilla anguilla</name>
    <name type="common">European freshwater eel</name>
    <name type="synonym">Muraena anguilla</name>
    <dbReference type="NCBI Taxonomy" id="7936"/>
    <lineage>
        <taxon>Eukaryota</taxon>
        <taxon>Metazoa</taxon>
        <taxon>Chordata</taxon>
        <taxon>Craniata</taxon>
        <taxon>Vertebrata</taxon>
        <taxon>Euteleostomi</taxon>
        <taxon>Actinopterygii</taxon>
        <taxon>Neopterygii</taxon>
        <taxon>Teleostei</taxon>
        <taxon>Anguilliformes</taxon>
        <taxon>Anguillidae</taxon>
        <taxon>Anguilla</taxon>
    </lineage>
</organism>
<proteinExistence type="predicted"/>
<dbReference type="AlphaFoldDB" id="A0A0E9WEK6"/>
<evidence type="ECO:0000313" key="2">
    <source>
        <dbReference type="EMBL" id="JAH87928.1"/>
    </source>
</evidence>
<feature type="region of interest" description="Disordered" evidence="1">
    <location>
        <begin position="36"/>
        <end position="87"/>
    </location>
</feature>
<feature type="compositionally biased region" description="Polar residues" evidence="1">
    <location>
        <begin position="60"/>
        <end position="87"/>
    </location>
</feature>
<reference evidence="2" key="2">
    <citation type="journal article" date="2015" name="Fish Shellfish Immunol.">
        <title>Early steps in the European eel (Anguilla anguilla)-Vibrio vulnificus interaction in the gills: Role of the RtxA13 toxin.</title>
        <authorList>
            <person name="Callol A."/>
            <person name="Pajuelo D."/>
            <person name="Ebbesson L."/>
            <person name="Teles M."/>
            <person name="MacKenzie S."/>
            <person name="Amaro C."/>
        </authorList>
    </citation>
    <scope>NUCLEOTIDE SEQUENCE</scope>
</reference>
<name>A0A0E9WEK6_ANGAN</name>
<accession>A0A0E9WEK6</accession>
<dbReference type="EMBL" id="GBXM01020649">
    <property type="protein sequence ID" value="JAH87928.1"/>
    <property type="molecule type" value="Transcribed_RNA"/>
</dbReference>
<feature type="compositionally biased region" description="Low complexity" evidence="1">
    <location>
        <begin position="40"/>
        <end position="51"/>
    </location>
</feature>
<sequence>MKSGFIFVSFSPKVALDPRQTPGGYDRLLTGAFCSSSVSRRQQPQTRPLTRGSKMRGSALSGTSHSQKRSQANTKTKSNRPGFSATG</sequence>
<evidence type="ECO:0000256" key="1">
    <source>
        <dbReference type="SAM" id="MobiDB-lite"/>
    </source>
</evidence>
<protein>
    <submittedName>
        <fullName evidence="2">Uncharacterized protein</fullName>
    </submittedName>
</protein>
<reference evidence="2" key="1">
    <citation type="submission" date="2014-11" db="EMBL/GenBank/DDBJ databases">
        <authorList>
            <person name="Amaro Gonzalez C."/>
        </authorList>
    </citation>
    <scope>NUCLEOTIDE SEQUENCE</scope>
</reference>